<keyword evidence="6" id="KW-0963">Cytoplasm</keyword>
<dbReference type="Proteomes" id="UP001153709">
    <property type="component" value="Chromosome 4"/>
</dbReference>
<evidence type="ECO:0000256" key="11">
    <source>
        <dbReference type="SAM" id="MobiDB-lite"/>
    </source>
</evidence>
<keyword evidence="9" id="KW-0226">DNA condensation</keyword>
<evidence type="ECO:0000256" key="5">
    <source>
        <dbReference type="ARBA" id="ARBA00022454"/>
    </source>
</evidence>
<sequence>MKVRKRILYTPNISFRSTRNSYNSSLFKAKREILNFEEKITAKNAWKLQIIDMLKPLCQKSGKDALQVASTSIDISAKVYGIRVDDVHSEGLKLANNMARVANTNQADNDEGEQSEGEQENAAAATKKKKRKRQNQTGVKSTINKNPKGNLGKLPKLEPTDFTTRVKPDAGTIDNLFTNMLKETSNCFILLDKNKKFFEESDSIVKKEEKISMKNIKIPKTVGSINPAFNDFIVDVWDPDQEEKNFRLNENSLLSQIQPVVFDDHGFPIPELDGSIHDIFETNDMDVDDDDDVCEVRQANSILPQMRDSVHVVDYRPMEMSIQTSEYSFNPVVRTSNGKYIDQIWAGPSHWKLKFIRR</sequence>
<dbReference type="GO" id="GO:0005737">
    <property type="term" value="C:cytoplasm"/>
    <property type="evidence" value="ECO:0007669"/>
    <property type="project" value="UniProtKB-SubCell"/>
</dbReference>
<evidence type="ECO:0000256" key="10">
    <source>
        <dbReference type="ARBA" id="ARBA00023306"/>
    </source>
</evidence>
<evidence type="ECO:0000256" key="2">
    <source>
        <dbReference type="ARBA" id="ARBA00004496"/>
    </source>
</evidence>
<evidence type="ECO:0000313" key="13">
    <source>
        <dbReference type="Proteomes" id="UP001153709"/>
    </source>
</evidence>
<dbReference type="GO" id="GO:0000796">
    <property type="term" value="C:condensin complex"/>
    <property type="evidence" value="ECO:0007669"/>
    <property type="project" value="InterPro"/>
</dbReference>
<accession>A0A9P0DZC5</accession>
<proteinExistence type="inferred from homology"/>
<keyword evidence="13" id="KW-1185">Reference proteome</keyword>
<keyword evidence="7" id="KW-0132">Cell division</keyword>
<evidence type="ECO:0000256" key="4">
    <source>
        <dbReference type="ARBA" id="ARBA00016065"/>
    </source>
</evidence>
<organism evidence="12 13">
    <name type="scientific">Diabrotica balteata</name>
    <name type="common">Banded cucumber beetle</name>
    <dbReference type="NCBI Taxonomy" id="107213"/>
    <lineage>
        <taxon>Eukaryota</taxon>
        <taxon>Metazoa</taxon>
        <taxon>Ecdysozoa</taxon>
        <taxon>Arthropoda</taxon>
        <taxon>Hexapoda</taxon>
        <taxon>Insecta</taxon>
        <taxon>Pterygota</taxon>
        <taxon>Neoptera</taxon>
        <taxon>Endopterygota</taxon>
        <taxon>Coleoptera</taxon>
        <taxon>Polyphaga</taxon>
        <taxon>Cucujiformia</taxon>
        <taxon>Chrysomeloidea</taxon>
        <taxon>Chrysomelidae</taxon>
        <taxon>Galerucinae</taxon>
        <taxon>Diabroticina</taxon>
        <taxon>Diabroticites</taxon>
        <taxon>Diabrotica</taxon>
    </lineage>
</organism>
<protein>
    <recommendedName>
        <fullName evidence="4">Condensin complex subunit 2</fullName>
    </recommendedName>
</protein>
<comment type="subcellular location">
    <subcellularLocation>
        <location evidence="1">Chromosome</location>
    </subcellularLocation>
    <subcellularLocation>
        <location evidence="2">Cytoplasm</location>
    </subcellularLocation>
</comment>
<reference evidence="12" key="1">
    <citation type="submission" date="2022-01" db="EMBL/GenBank/DDBJ databases">
        <authorList>
            <person name="King R."/>
        </authorList>
    </citation>
    <scope>NUCLEOTIDE SEQUENCE</scope>
</reference>
<evidence type="ECO:0000256" key="7">
    <source>
        <dbReference type="ARBA" id="ARBA00022618"/>
    </source>
</evidence>
<evidence type="ECO:0000256" key="8">
    <source>
        <dbReference type="ARBA" id="ARBA00022776"/>
    </source>
</evidence>
<dbReference type="PANTHER" id="PTHR13108">
    <property type="entry name" value="CONDENSIN COMPLEX SUBUNIT 2"/>
    <property type="match status" value="1"/>
</dbReference>
<dbReference type="AlphaFoldDB" id="A0A9P0DZC5"/>
<dbReference type="EMBL" id="OU898279">
    <property type="protein sequence ID" value="CAH1279246.1"/>
    <property type="molecule type" value="Genomic_DNA"/>
</dbReference>
<keyword evidence="8" id="KW-0498">Mitosis</keyword>
<feature type="compositionally biased region" description="Acidic residues" evidence="11">
    <location>
        <begin position="108"/>
        <end position="119"/>
    </location>
</feature>
<keyword evidence="10" id="KW-0131">Cell cycle</keyword>
<feature type="compositionally biased region" description="Polar residues" evidence="11">
    <location>
        <begin position="138"/>
        <end position="147"/>
    </location>
</feature>
<gene>
    <name evidence="12" type="ORF">DIABBA_LOCUS7292</name>
</gene>
<name>A0A9P0DZC5_DIABA</name>
<comment type="similarity">
    <text evidence="3">Belongs to the CND2 (condensin subunit 2) family.</text>
</comment>
<dbReference type="GO" id="GO:0003682">
    <property type="term" value="F:chromatin binding"/>
    <property type="evidence" value="ECO:0007669"/>
    <property type="project" value="TreeGrafter"/>
</dbReference>
<evidence type="ECO:0000256" key="6">
    <source>
        <dbReference type="ARBA" id="ARBA00022490"/>
    </source>
</evidence>
<dbReference type="InterPro" id="IPR022816">
    <property type="entry name" value="Condensin_barren_su2"/>
</dbReference>
<dbReference type="OrthoDB" id="362021at2759"/>
<dbReference type="Pfam" id="PF05786">
    <property type="entry name" value="Cnd2"/>
    <property type="match status" value="1"/>
</dbReference>
<evidence type="ECO:0000313" key="12">
    <source>
        <dbReference type="EMBL" id="CAH1279246.1"/>
    </source>
</evidence>
<evidence type="ECO:0000256" key="3">
    <source>
        <dbReference type="ARBA" id="ARBA00009471"/>
    </source>
</evidence>
<feature type="region of interest" description="Disordered" evidence="11">
    <location>
        <begin position="107"/>
        <end position="163"/>
    </location>
</feature>
<dbReference type="PANTHER" id="PTHR13108:SF9">
    <property type="entry name" value="CONDENSIN COMPLEX SUBUNIT 2"/>
    <property type="match status" value="1"/>
</dbReference>
<evidence type="ECO:0000256" key="1">
    <source>
        <dbReference type="ARBA" id="ARBA00004286"/>
    </source>
</evidence>
<evidence type="ECO:0000256" key="9">
    <source>
        <dbReference type="ARBA" id="ARBA00023067"/>
    </source>
</evidence>
<keyword evidence="5" id="KW-0158">Chromosome</keyword>
<dbReference type="GO" id="GO:0051301">
    <property type="term" value="P:cell division"/>
    <property type="evidence" value="ECO:0007669"/>
    <property type="project" value="UniProtKB-KW"/>
</dbReference>
<dbReference type="GO" id="GO:0007076">
    <property type="term" value="P:mitotic chromosome condensation"/>
    <property type="evidence" value="ECO:0007669"/>
    <property type="project" value="InterPro"/>
</dbReference>